<reference evidence="3" key="1">
    <citation type="journal article" date="2022" name="Syst. Appl. Microbiol.">
        <title>Natronocalculus amylovorans gen. nov., sp. nov., and Natranaeroarchaeum aerophilus sp. nov., dominant culturable amylolytic natronoarchaea from hypersaline soda lakes in southwestern Siberia.</title>
        <authorList>
            <person name="Sorokin D.Y."/>
            <person name="Elcheninov A.G."/>
            <person name="Khizhniak T.V."/>
            <person name="Koenen M."/>
            <person name="Bale N.J."/>
            <person name="Damste J.S.S."/>
            <person name="Kublanov I.V."/>
        </authorList>
    </citation>
    <scope>NUCLEOTIDE SEQUENCE</scope>
    <source>
        <strain evidence="3">AArc-St2</strain>
    </source>
</reference>
<sequence length="117" mass="12830">MGFPVRYYCPHCETIVELERDGYLADKAVTPYPFAGWEYATPSESIEDGDGVVFHCGEDGTAVDGDGCGERFYLSFVRFENGVEIDPRKPSEHVQIGNDTTPPSPRGPDGFSGGGFW</sequence>
<organism evidence="3 4">
    <name type="scientific">Natronocalculus amylovorans</name>
    <dbReference type="NCBI Taxonomy" id="2917812"/>
    <lineage>
        <taxon>Archaea</taxon>
        <taxon>Methanobacteriati</taxon>
        <taxon>Methanobacteriota</taxon>
        <taxon>Stenosarchaea group</taxon>
        <taxon>Halobacteria</taxon>
        <taxon>Halobacteriales</taxon>
        <taxon>Haloferacaceae</taxon>
        <taxon>Natronocalculus</taxon>
    </lineage>
</organism>
<dbReference type="InterPro" id="IPR058275">
    <property type="entry name" value="DUF7969"/>
</dbReference>
<protein>
    <recommendedName>
        <fullName evidence="2">DUF7969 domain-containing protein</fullName>
    </recommendedName>
</protein>
<dbReference type="Proteomes" id="UP001203207">
    <property type="component" value="Unassembled WGS sequence"/>
</dbReference>
<evidence type="ECO:0000256" key="1">
    <source>
        <dbReference type="SAM" id="MobiDB-lite"/>
    </source>
</evidence>
<evidence type="ECO:0000313" key="3">
    <source>
        <dbReference type="EMBL" id="MCL9816255.1"/>
    </source>
</evidence>
<accession>A0AAE3FW58</accession>
<evidence type="ECO:0000259" key="2">
    <source>
        <dbReference type="Pfam" id="PF25923"/>
    </source>
</evidence>
<proteinExistence type="predicted"/>
<feature type="domain" description="DUF7969" evidence="2">
    <location>
        <begin position="64"/>
        <end position="114"/>
    </location>
</feature>
<evidence type="ECO:0000313" key="4">
    <source>
        <dbReference type="Proteomes" id="UP001203207"/>
    </source>
</evidence>
<keyword evidence="4" id="KW-1185">Reference proteome</keyword>
<comment type="caution">
    <text evidence="3">The sequence shown here is derived from an EMBL/GenBank/DDBJ whole genome shotgun (WGS) entry which is preliminary data.</text>
</comment>
<feature type="domain" description="DUF7969" evidence="2">
    <location>
        <begin position="1"/>
        <end position="61"/>
    </location>
</feature>
<dbReference type="EMBL" id="JAKRVX010000002">
    <property type="protein sequence ID" value="MCL9816255.1"/>
    <property type="molecule type" value="Genomic_DNA"/>
</dbReference>
<gene>
    <name evidence="3" type="ORF">AArcSt2_04785</name>
</gene>
<dbReference type="Pfam" id="PF25923">
    <property type="entry name" value="DUF7969"/>
    <property type="match status" value="2"/>
</dbReference>
<reference evidence="3" key="2">
    <citation type="submission" date="2022-02" db="EMBL/GenBank/DDBJ databases">
        <authorList>
            <person name="Elcheninov A.G."/>
            <person name="Sorokin D.Y."/>
            <person name="Kublanov I.V."/>
        </authorList>
    </citation>
    <scope>NUCLEOTIDE SEQUENCE</scope>
    <source>
        <strain evidence="3">AArc-St2</strain>
    </source>
</reference>
<feature type="region of interest" description="Disordered" evidence="1">
    <location>
        <begin position="87"/>
        <end position="117"/>
    </location>
</feature>
<dbReference type="AlphaFoldDB" id="A0AAE3FW58"/>
<dbReference type="RefSeq" id="WP_250583278.1">
    <property type="nucleotide sequence ID" value="NZ_JAKRVX010000002.1"/>
</dbReference>
<name>A0AAE3FW58_9EURY</name>